<dbReference type="Gene3D" id="2.40.110.10">
    <property type="entry name" value="Butyryl-CoA Dehydrogenase, subunit A, domain 2"/>
    <property type="match status" value="1"/>
</dbReference>
<dbReference type="InterPro" id="IPR006091">
    <property type="entry name" value="Acyl-CoA_Oxase/DH_mid-dom"/>
</dbReference>
<dbReference type="InterPro" id="IPR050741">
    <property type="entry name" value="Acyl-CoA_dehydrogenase"/>
</dbReference>
<dbReference type="InterPro" id="IPR009075">
    <property type="entry name" value="AcylCo_DH/oxidase_C"/>
</dbReference>
<comment type="pathway">
    <text evidence="2">Siderophore biosynthesis; mycobactin biosynthesis.</text>
</comment>
<dbReference type="PANTHER" id="PTHR48083:SF20">
    <property type="entry name" value="LONG-CHAIN SPECIFIC ACYL-COA DEHYDROGENASE, MITOCHONDRIAL"/>
    <property type="match status" value="1"/>
</dbReference>
<dbReference type="PROSITE" id="PS00072">
    <property type="entry name" value="ACYL_COA_DH_1"/>
    <property type="match status" value="1"/>
</dbReference>
<keyword evidence="5 10" id="KW-0274">FAD</keyword>
<evidence type="ECO:0000313" key="15">
    <source>
        <dbReference type="Proteomes" id="UP000381093"/>
    </source>
</evidence>
<evidence type="ECO:0000256" key="8">
    <source>
        <dbReference type="ARBA" id="ARBA00040394"/>
    </source>
</evidence>
<reference evidence="14 15" key="1">
    <citation type="submission" date="2019-09" db="EMBL/GenBank/DDBJ databases">
        <authorList>
            <person name="Chandra G."/>
            <person name="Truman W A."/>
        </authorList>
    </citation>
    <scope>NUCLEOTIDE SEQUENCE [LARGE SCALE GENOMIC DNA]</scope>
    <source>
        <strain evidence="14">PS710</strain>
    </source>
</reference>
<dbReference type="FunFam" id="1.20.140.10:FF:000001">
    <property type="entry name" value="Acyl-CoA dehydrogenase"/>
    <property type="match status" value="1"/>
</dbReference>
<evidence type="ECO:0000256" key="5">
    <source>
        <dbReference type="ARBA" id="ARBA00022827"/>
    </source>
</evidence>
<dbReference type="Proteomes" id="UP000381093">
    <property type="component" value="Unassembled WGS sequence"/>
</dbReference>
<dbReference type="Gene3D" id="1.20.140.10">
    <property type="entry name" value="Butyryl-CoA Dehydrogenase, subunit A, domain 3"/>
    <property type="match status" value="1"/>
</dbReference>
<evidence type="ECO:0000259" key="11">
    <source>
        <dbReference type="Pfam" id="PF00441"/>
    </source>
</evidence>
<evidence type="ECO:0000256" key="10">
    <source>
        <dbReference type="RuleBase" id="RU362125"/>
    </source>
</evidence>
<dbReference type="Pfam" id="PF02770">
    <property type="entry name" value="Acyl-CoA_dh_M"/>
    <property type="match status" value="1"/>
</dbReference>
<evidence type="ECO:0000256" key="4">
    <source>
        <dbReference type="ARBA" id="ARBA00022630"/>
    </source>
</evidence>
<dbReference type="GO" id="GO:0033539">
    <property type="term" value="P:fatty acid beta-oxidation using acyl-CoA dehydrogenase"/>
    <property type="evidence" value="ECO:0007669"/>
    <property type="project" value="TreeGrafter"/>
</dbReference>
<dbReference type="SUPFAM" id="SSF47203">
    <property type="entry name" value="Acyl-CoA dehydrogenase C-terminal domain-like"/>
    <property type="match status" value="1"/>
</dbReference>
<dbReference type="PANTHER" id="PTHR48083">
    <property type="entry name" value="MEDIUM-CHAIN SPECIFIC ACYL-COA DEHYDROGENASE, MITOCHONDRIAL-RELATED"/>
    <property type="match status" value="1"/>
</dbReference>
<feature type="domain" description="Acyl-CoA dehydrogenase/oxidase N-terminal" evidence="13">
    <location>
        <begin position="14"/>
        <end position="124"/>
    </location>
</feature>
<evidence type="ECO:0000259" key="13">
    <source>
        <dbReference type="Pfam" id="PF02771"/>
    </source>
</evidence>
<evidence type="ECO:0000256" key="9">
    <source>
        <dbReference type="ARBA" id="ARBA00042660"/>
    </source>
</evidence>
<comment type="similarity">
    <text evidence="3 10">Belongs to the acyl-CoA dehydrogenase family.</text>
</comment>
<evidence type="ECO:0000256" key="3">
    <source>
        <dbReference type="ARBA" id="ARBA00009347"/>
    </source>
</evidence>
<evidence type="ECO:0000256" key="6">
    <source>
        <dbReference type="ARBA" id="ARBA00023002"/>
    </source>
</evidence>
<accession>A0A5E7CQ87</accession>
<dbReference type="InterPro" id="IPR046373">
    <property type="entry name" value="Acyl-CoA_Oxase/DH_mid-dom_sf"/>
</dbReference>
<dbReference type="RefSeq" id="WP_150764686.1">
    <property type="nucleotide sequence ID" value="NZ_CABVHW010000006.1"/>
</dbReference>
<feature type="domain" description="Acyl-CoA dehydrogenase/oxidase C-terminal" evidence="11">
    <location>
        <begin position="243"/>
        <end position="382"/>
    </location>
</feature>
<dbReference type="InterPro" id="IPR006089">
    <property type="entry name" value="Acyl-CoA_DH_CS"/>
</dbReference>
<dbReference type="InterPro" id="IPR013786">
    <property type="entry name" value="AcylCoA_DH/ox_N"/>
</dbReference>
<dbReference type="InterPro" id="IPR009100">
    <property type="entry name" value="AcylCoA_DH/oxidase_NM_dom_sf"/>
</dbReference>
<feature type="domain" description="Acyl-CoA oxidase/dehydrogenase middle" evidence="12">
    <location>
        <begin position="128"/>
        <end position="222"/>
    </location>
</feature>
<evidence type="ECO:0000256" key="1">
    <source>
        <dbReference type="ARBA" id="ARBA00001974"/>
    </source>
</evidence>
<dbReference type="GO" id="GO:0050660">
    <property type="term" value="F:flavin adenine dinucleotide binding"/>
    <property type="evidence" value="ECO:0007669"/>
    <property type="project" value="InterPro"/>
</dbReference>
<dbReference type="InterPro" id="IPR036250">
    <property type="entry name" value="AcylCo_DH-like_C"/>
</dbReference>
<comment type="cofactor">
    <cofactor evidence="1 10">
        <name>FAD</name>
        <dbReference type="ChEBI" id="CHEBI:57692"/>
    </cofactor>
</comment>
<evidence type="ECO:0000259" key="12">
    <source>
        <dbReference type="Pfam" id="PF02770"/>
    </source>
</evidence>
<dbReference type="Pfam" id="PF00441">
    <property type="entry name" value="Acyl-CoA_dh_1"/>
    <property type="match status" value="1"/>
</dbReference>
<keyword evidence="4 10" id="KW-0285">Flavoprotein</keyword>
<evidence type="ECO:0000256" key="2">
    <source>
        <dbReference type="ARBA" id="ARBA00005102"/>
    </source>
</evidence>
<dbReference type="FunFam" id="2.40.110.10:FF:000002">
    <property type="entry name" value="Acyl-CoA dehydrogenase fadE12"/>
    <property type="match status" value="1"/>
</dbReference>
<keyword evidence="6 10" id="KW-0560">Oxidoreductase</keyword>
<name>A0A5E7CQ87_PSEFL</name>
<dbReference type="AlphaFoldDB" id="A0A5E7CQ87"/>
<proteinExistence type="inferred from homology"/>
<evidence type="ECO:0000313" key="14">
    <source>
        <dbReference type="EMBL" id="VVN97523.1"/>
    </source>
</evidence>
<dbReference type="InterPro" id="IPR037069">
    <property type="entry name" value="AcylCoA_DH/ox_N_sf"/>
</dbReference>
<protein>
    <recommendedName>
        <fullName evidence="8">Acyl-[acyl-carrier-protein] dehydrogenase MbtN</fullName>
    </recommendedName>
    <alternativeName>
        <fullName evidence="9">Mycobactin synthase protein N</fullName>
    </alternativeName>
</protein>
<dbReference type="Gene3D" id="1.10.540.10">
    <property type="entry name" value="Acyl-CoA dehydrogenase/oxidase, N-terminal domain"/>
    <property type="match status" value="1"/>
</dbReference>
<gene>
    <name evidence="14" type="primary">mmgC_6</name>
    <name evidence="14" type="ORF">PS710_02388</name>
</gene>
<sequence length="388" mass="42975">MNTNVQAYESPYGEDMEMFRRTVRSFFDREVEPRVKDFEANGVDRAIWRKAGEYGILGLTVPEEYGGAGADRMAIMVAAEELGYSPAGATAGSFIGTDICTNFLVDHGTEEQKQQWFPGILSGEVIQAMALTEPESGSDATSIRATAVRDGDHYVINGMKHFISNGAKANLIYAIVKTDPAARGRGMSVILVPGGTPGLTQRRMITQGYKGGDTGEIYFDNVRVPLSNLLGEENKAMAMFLPTISLDRMQIVARSVGAAQRAFEMTLEHCRNRRVFGQRLVEFQNTQFELAKMETEIHVGRAYLDSLVRKMRAGTLTDADSSMAKIWLTELEFRTLDACVQLWGGSGWMDDNPISRMFTAARVQRIYAGATELMKSLLGRRYVKDAPL</sequence>
<dbReference type="Pfam" id="PF02771">
    <property type="entry name" value="Acyl-CoA_dh_N"/>
    <property type="match status" value="1"/>
</dbReference>
<dbReference type="GO" id="GO:0003995">
    <property type="term" value="F:acyl-CoA dehydrogenase activity"/>
    <property type="evidence" value="ECO:0007669"/>
    <property type="project" value="InterPro"/>
</dbReference>
<evidence type="ECO:0000256" key="7">
    <source>
        <dbReference type="ARBA" id="ARBA00037085"/>
    </source>
</evidence>
<comment type="function">
    <text evidence="7">Catalyzes the dehydrogenation at the alpha-beta position of ACP-bound acyl chains. This results in the introduction of a double bond in the lipidic chain, which is further transferred to the epsilon-amino group of lysine residue in the mycobactin core by MbtK.</text>
</comment>
<dbReference type="SUPFAM" id="SSF56645">
    <property type="entry name" value="Acyl-CoA dehydrogenase NM domain-like"/>
    <property type="match status" value="1"/>
</dbReference>
<organism evidence="14 15">
    <name type="scientific">Pseudomonas fluorescens</name>
    <dbReference type="NCBI Taxonomy" id="294"/>
    <lineage>
        <taxon>Bacteria</taxon>
        <taxon>Pseudomonadati</taxon>
        <taxon>Pseudomonadota</taxon>
        <taxon>Gammaproteobacteria</taxon>
        <taxon>Pseudomonadales</taxon>
        <taxon>Pseudomonadaceae</taxon>
        <taxon>Pseudomonas</taxon>
    </lineage>
</organism>
<dbReference type="EMBL" id="CABVHW010000006">
    <property type="protein sequence ID" value="VVN97523.1"/>
    <property type="molecule type" value="Genomic_DNA"/>
</dbReference>
<dbReference type="GO" id="GO:0005737">
    <property type="term" value="C:cytoplasm"/>
    <property type="evidence" value="ECO:0007669"/>
    <property type="project" value="TreeGrafter"/>
</dbReference>